<dbReference type="EMBL" id="CM001742">
    <property type="protein sequence ID" value="KJB20236.1"/>
    <property type="molecule type" value="Genomic_DNA"/>
</dbReference>
<name>A0A0D2QT95_GOSRA</name>
<dbReference type="Gramene" id="KJB20236">
    <property type="protein sequence ID" value="KJB20236"/>
    <property type="gene ID" value="B456_003G139700"/>
</dbReference>
<organism evidence="1 2">
    <name type="scientific">Gossypium raimondii</name>
    <name type="common">Peruvian cotton</name>
    <name type="synonym">Gossypium klotzschianum subsp. raimondii</name>
    <dbReference type="NCBI Taxonomy" id="29730"/>
    <lineage>
        <taxon>Eukaryota</taxon>
        <taxon>Viridiplantae</taxon>
        <taxon>Streptophyta</taxon>
        <taxon>Embryophyta</taxon>
        <taxon>Tracheophyta</taxon>
        <taxon>Spermatophyta</taxon>
        <taxon>Magnoliopsida</taxon>
        <taxon>eudicotyledons</taxon>
        <taxon>Gunneridae</taxon>
        <taxon>Pentapetalae</taxon>
        <taxon>rosids</taxon>
        <taxon>malvids</taxon>
        <taxon>Malvales</taxon>
        <taxon>Malvaceae</taxon>
        <taxon>Malvoideae</taxon>
        <taxon>Gossypium</taxon>
    </lineage>
</organism>
<evidence type="ECO:0000313" key="2">
    <source>
        <dbReference type="Proteomes" id="UP000032304"/>
    </source>
</evidence>
<protein>
    <submittedName>
        <fullName evidence="1">Uncharacterized protein</fullName>
    </submittedName>
</protein>
<sequence length="76" mass="8787">MRLWIAATAVGQVSQRIVSMTRMVESFSSSYLAKCIISSLLENLYNVGLFFLCLGNDKNCEKRRKNKKRKQKRQAE</sequence>
<keyword evidence="2" id="KW-1185">Reference proteome</keyword>
<reference evidence="1 2" key="1">
    <citation type="journal article" date="2012" name="Nature">
        <title>Repeated polyploidization of Gossypium genomes and the evolution of spinnable cotton fibres.</title>
        <authorList>
            <person name="Paterson A.H."/>
            <person name="Wendel J.F."/>
            <person name="Gundlach H."/>
            <person name="Guo H."/>
            <person name="Jenkins J."/>
            <person name="Jin D."/>
            <person name="Llewellyn D."/>
            <person name="Showmaker K.C."/>
            <person name="Shu S."/>
            <person name="Udall J."/>
            <person name="Yoo M.J."/>
            <person name="Byers R."/>
            <person name="Chen W."/>
            <person name="Doron-Faigenboim A."/>
            <person name="Duke M.V."/>
            <person name="Gong L."/>
            <person name="Grimwood J."/>
            <person name="Grover C."/>
            <person name="Grupp K."/>
            <person name="Hu G."/>
            <person name="Lee T.H."/>
            <person name="Li J."/>
            <person name="Lin L."/>
            <person name="Liu T."/>
            <person name="Marler B.S."/>
            <person name="Page J.T."/>
            <person name="Roberts A.W."/>
            <person name="Romanel E."/>
            <person name="Sanders W.S."/>
            <person name="Szadkowski E."/>
            <person name="Tan X."/>
            <person name="Tang H."/>
            <person name="Xu C."/>
            <person name="Wang J."/>
            <person name="Wang Z."/>
            <person name="Zhang D."/>
            <person name="Zhang L."/>
            <person name="Ashrafi H."/>
            <person name="Bedon F."/>
            <person name="Bowers J.E."/>
            <person name="Brubaker C.L."/>
            <person name="Chee P.W."/>
            <person name="Das S."/>
            <person name="Gingle A.R."/>
            <person name="Haigler C.H."/>
            <person name="Harker D."/>
            <person name="Hoffmann L.V."/>
            <person name="Hovav R."/>
            <person name="Jones D.C."/>
            <person name="Lemke C."/>
            <person name="Mansoor S."/>
            <person name="ur Rahman M."/>
            <person name="Rainville L.N."/>
            <person name="Rambani A."/>
            <person name="Reddy U.K."/>
            <person name="Rong J.K."/>
            <person name="Saranga Y."/>
            <person name="Scheffler B.E."/>
            <person name="Scheffler J.A."/>
            <person name="Stelly D.M."/>
            <person name="Triplett B.A."/>
            <person name="Van Deynze A."/>
            <person name="Vaslin M.F."/>
            <person name="Waghmare V.N."/>
            <person name="Walford S.A."/>
            <person name="Wright R.J."/>
            <person name="Zaki E.A."/>
            <person name="Zhang T."/>
            <person name="Dennis E.S."/>
            <person name="Mayer K.F."/>
            <person name="Peterson D.G."/>
            <person name="Rokhsar D.S."/>
            <person name="Wang X."/>
            <person name="Schmutz J."/>
        </authorList>
    </citation>
    <scope>NUCLEOTIDE SEQUENCE [LARGE SCALE GENOMIC DNA]</scope>
</reference>
<accession>A0A0D2QT95</accession>
<gene>
    <name evidence="1" type="ORF">B456_003G139700</name>
</gene>
<dbReference type="AlphaFoldDB" id="A0A0D2QT95"/>
<proteinExistence type="predicted"/>
<dbReference type="OMA" id="DKNCEKR"/>
<dbReference type="Proteomes" id="UP000032304">
    <property type="component" value="Chromosome 3"/>
</dbReference>
<evidence type="ECO:0000313" key="1">
    <source>
        <dbReference type="EMBL" id="KJB20236.1"/>
    </source>
</evidence>